<keyword evidence="3" id="KW-1185">Reference proteome</keyword>
<dbReference type="Proteomes" id="UP000225706">
    <property type="component" value="Unassembled WGS sequence"/>
</dbReference>
<feature type="region of interest" description="Disordered" evidence="1">
    <location>
        <begin position="48"/>
        <end position="109"/>
    </location>
</feature>
<evidence type="ECO:0000313" key="2">
    <source>
        <dbReference type="EMBL" id="PFX13447.1"/>
    </source>
</evidence>
<organism evidence="2 3">
    <name type="scientific">Stylophora pistillata</name>
    <name type="common">Smooth cauliflower coral</name>
    <dbReference type="NCBI Taxonomy" id="50429"/>
    <lineage>
        <taxon>Eukaryota</taxon>
        <taxon>Metazoa</taxon>
        <taxon>Cnidaria</taxon>
        <taxon>Anthozoa</taxon>
        <taxon>Hexacorallia</taxon>
        <taxon>Scleractinia</taxon>
        <taxon>Astrocoeniina</taxon>
        <taxon>Pocilloporidae</taxon>
        <taxon>Stylophora</taxon>
    </lineage>
</organism>
<accession>A0A2B4RAQ4</accession>
<feature type="compositionally biased region" description="Polar residues" evidence="1">
    <location>
        <begin position="147"/>
        <end position="160"/>
    </location>
</feature>
<feature type="region of interest" description="Disordered" evidence="1">
    <location>
        <begin position="126"/>
        <end position="175"/>
    </location>
</feature>
<evidence type="ECO:0000313" key="3">
    <source>
        <dbReference type="Proteomes" id="UP000225706"/>
    </source>
</evidence>
<dbReference type="EMBL" id="LSMT01000975">
    <property type="protein sequence ID" value="PFX13447.1"/>
    <property type="molecule type" value="Genomic_DNA"/>
</dbReference>
<reference evidence="3" key="1">
    <citation type="journal article" date="2017" name="bioRxiv">
        <title>Comparative analysis of the genomes of Stylophora pistillata and Acropora digitifera provides evidence for extensive differences between species of corals.</title>
        <authorList>
            <person name="Voolstra C.R."/>
            <person name="Li Y."/>
            <person name="Liew Y.J."/>
            <person name="Baumgarten S."/>
            <person name="Zoccola D."/>
            <person name="Flot J.-F."/>
            <person name="Tambutte S."/>
            <person name="Allemand D."/>
            <person name="Aranda M."/>
        </authorList>
    </citation>
    <scope>NUCLEOTIDE SEQUENCE [LARGE SCALE GENOMIC DNA]</scope>
</reference>
<protein>
    <submittedName>
        <fullName evidence="2">Uncharacterized protein</fullName>
    </submittedName>
</protein>
<evidence type="ECO:0000256" key="1">
    <source>
        <dbReference type="SAM" id="MobiDB-lite"/>
    </source>
</evidence>
<proteinExistence type="predicted"/>
<gene>
    <name evidence="2" type="ORF">AWC38_SpisGene22466</name>
</gene>
<name>A0A2B4RAQ4_STYPI</name>
<comment type="caution">
    <text evidence="2">The sequence shown here is derived from an EMBL/GenBank/DDBJ whole genome shotgun (WGS) entry which is preliminary data.</text>
</comment>
<sequence length="249" mass="27593">MATDNSVKPAELQQFGGELSKNMLAMQQSMQQSFSKITDVLSRITEEGEIFDDDEERVVEKRPEEMAGDIPVPKKRKAQPESEDDTPAESSKDEGTLHDIAQSLKLEDKCSPKVAEQLAKVALLPPKEKWGGQRSNQLNQNDDKETSISNEHNQQMSAENSGRGGRGDTYSAPLDNTDVVSHALENADQEPNSVTSAREPVYFTDKERLLSPLAQENEISCMSIIRNSLESKGFSHATTNIILSSWRVS</sequence>
<feature type="compositionally biased region" description="Acidic residues" evidence="1">
    <location>
        <begin position="48"/>
        <end position="57"/>
    </location>
</feature>
<dbReference type="AlphaFoldDB" id="A0A2B4RAQ4"/>